<keyword evidence="1" id="KW-0175">Coiled coil</keyword>
<dbReference type="Proteomes" id="UP000199400">
    <property type="component" value="Unassembled WGS sequence"/>
</dbReference>
<accession>A0A1I2J6S2</accession>
<feature type="coiled-coil region" evidence="1">
    <location>
        <begin position="61"/>
        <end position="116"/>
    </location>
</feature>
<sequence>MLSVLIAPTPPALARQSLEVHDRSARLRVFVDGAEVTDTFDDLGADLPHASSATPLQDVEVVGLRQQVEEQRTNLRQLESQTGAATRFLELLMKEIAEAQARHAKVQTALEQATKTTQGHAQDLQDKEMRHVLAQVEELHRLDKEQVKKLHELAQESITMIGVSTQLQAAMRASLRPQTWRDTITATKELLQAVAQGPVAVLATGWMQSMVAQRRGHDVSAAQVLDAQLLVGEQARARYHRLRTLLAQLAPHAVTHTAAVVGDFLEGQVPLEAVAHVLQTHLARATVVQQGRGS</sequence>
<evidence type="ECO:0000256" key="1">
    <source>
        <dbReference type="SAM" id="Coils"/>
    </source>
</evidence>
<gene>
    <name evidence="2" type="ORF">SAMN02745121_09209</name>
</gene>
<evidence type="ECO:0000313" key="3">
    <source>
        <dbReference type="Proteomes" id="UP000199400"/>
    </source>
</evidence>
<organism evidence="2 3">
    <name type="scientific">Nannocystis exedens</name>
    <dbReference type="NCBI Taxonomy" id="54"/>
    <lineage>
        <taxon>Bacteria</taxon>
        <taxon>Pseudomonadati</taxon>
        <taxon>Myxococcota</taxon>
        <taxon>Polyangia</taxon>
        <taxon>Nannocystales</taxon>
        <taxon>Nannocystaceae</taxon>
        <taxon>Nannocystis</taxon>
    </lineage>
</organism>
<reference evidence="3" key="1">
    <citation type="submission" date="2016-10" db="EMBL/GenBank/DDBJ databases">
        <authorList>
            <person name="Varghese N."/>
            <person name="Submissions S."/>
        </authorList>
    </citation>
    <scope>NUCLEOTIDE SEQUENCE [LARGE SCALE GENOMIC DNA]</scope>
    <source>
        <strain evidence="3">ATCC 25963</strain>
    </source>
</reference>
<keyword evidence="3" id="KW-1185">Reference proteome</keyword>
<protein>
    <submittedName>
        <fullName evidence="2">Uncharacterized protein</fullName>
    </submittedName>
</protein>
<proteinExistence type="predicted"/>
<name>A0A1I2J6S2_9BACT</name>
<dbReference type="EMBL" id="FOMX01000146">
    <property type="protein sequence ID" value="SFF50224.1"/>
    <property type="molecule type" value="Genomic_DNA"/>
</dbReference>
<dbReference type="AlphaFoldDB" id="A0A1I2J6S2"/>
<evidence type="ECO:0000313" key="2">
    <source>
        <dbReference type="EMBL" id="SFF50224.1"/>
    </source>
</evidence>